<keyword evidence="1" id="KW-0812">Transmembrane</keyword>
<evidence type="ECO:0000313" key="3">
    <source>
        <dbReference type="Proteomes" id="UP000239735"/>
    </source>
</evidence>
<feature type="transmembrane region" description="Helical" evidence="1">
    <location>
        <begin position="31"/>
        <end position="50"/>
    </location>
</feature>
<organism evidence="2 3">
    <name type="scientific">Candidatus Sulfuritelmatomonas gaucii</name>
    <dbReference type="NCBI Taxonomy" id="2043161"/>
    <lineage>
        <taxon>Bacteria</taxon>
        <taxon>Pseudomonadati</taxon>
        <taxon>Acidobacteriota</taxon>
        <taxon>Terriglobia</taxon>
        <taxon>Terriglobales</taxon>
        <taxon>Acidobacteriaceae</taxon>
        <taxon>Candidatus Sulfuritelmatomonas</taxon>
    </lineage>
</organism>
<keyword evidence="1" id="KW-1133">Transmembrane helix</keyword>
<keyword evidence="1" id="KW-0472">Membrane</keyword>
<proteinExistence type="predicted"/>
<feature type="transmembrane region" description="Helical" evidence="1">
    <location>
        <begin position="168"/>
        <end position="186"/>
    </location>
</feature>
<gene>
    <name evidence="2" type="ORF">SBA5_290089</name>
</gene>
<dbReference type="AlphaFoldDB" id="A0A2N9LB91"/>
<dbReference type="Proteomes" id="UP000239735">
    <property type="component" value="Unassembled WGS sequence"/>
</dbReference>
<evidence type="ECO:0000313" key="2">
    <source>
        <dbReference type="EMBL" id="SPE20235.1"/>
    </source>
</evidence>
<accession>A0A2N9LB91</accession>
<feature type="transmembrane region" description="Helical" evidence="1">
    <location>
        <begin position="56"/>
        <end position="73"/>
    </location>
</feature>
<reference evidence="3" key="1">
    <citation type="submission" date="2018-02" db="EMBL/GenBank/DDBJ databases">
        <authorList>
            <person name="Hausmann B."/>
        </authorList>
    </citation>
    <scope>NUCLEOTIDE SEQUENCE [LARGE SCALE GENOMIC DNA]</scope>
    <source>
        <strain evidence="3">Peat soil MAG SbA5</strain>
    </source>
</reference>
<feature type="transmembrane region" description="Helical" evidence="1">
    <location>
        <begin position="143"/>
        <end position="162"/>
    </location>
</feature>
<evidence type="ECO:0000256" key="1">
    <source>
        <dbReference type="SAM" id="Phobius"/>
    </source>
</evidence>
<name>A0A2N9LB91_9BACT</name>
<dbReference type="EMBL" id="OKRB01000085">
    <property type="protein sequence ID" value="SPE20235.1"/>
    <property type="molecule type" value="Genomic_DNA"/>
</dbReference>
<protein>
    <submittedName>
        <fullName evidence="2">Uncharacterized protein</fullName>
    </submittedName>
</protein>
<feature type="transmembrane region" description="Helical" evidence="1">
    <location>
        <begin position="115"/>
        <end position="136"/>
    </location>
</feature>
<feature type="transmembrane region" description="Helical" evidence="1">
    <location>
        <begin position="85"/>
        <end position="109"/>
    </location>
</feature>
<sequence>MSAETDKMELTERLKLIESMIAEGRRSTGRWGWTFVLWGVAYYVAEAWAIWGRSWLAWPVTMVAAFVISSLVASRMKHGRPATTLGRAVGAPWIAMGISIMTVLIALAVSGRYDPHVYIAIIGAMLGTAHLTSAIILKWKMQFACALVWLAAGVVACFGSQAVAGIGFLAATFLGQIVFGIYAMVLEARRGRQGEKTEYA</sequence>
<dbReference type="OrthoDB" id="125438at2"/>